<sequence length="36" mass="4078">MIFVTSLWRGVLVYAKNPTLPFKVLLMVLVATKKSL</sequence>
<organism evidence="1">
    <name type="scientific">Lepeophtheirus salmonis</name>
    <name type="common">Salmon louse</name>
    <name type="synonym">Caligus salmonis</name>
    <dbReference type="NCBI Taxonomy" id="72036"/>
    <lineage>
        <taxon>Eukaryota</taxon>
        <taxon>Metazoa</taxon>
        <taxon>Ecdysozoa</taxon>
        <taxon>Arthropoda</taxon>
        <taxon>Crustacea</taxon>
        <taxon>Multicrustacea</taxon>
        <taxon>Hexanauplia</taxon>
        <taxon>Copepoda</taxon>
        <taxon>Siphonostomatoida</taxon>
        <taxon>Caligidae</taxon>
        <taxon>Lepeophtheirus</taxon>
    </lineage>
</organism>
<dbReference type="EMBL" id="HACA01003954">
    <property type="protein sequence ID" value="CDW21315.1"/>
    <property type="molecule type" value="Transcribed_RNA"/>
</dbReference>
<proteinExistence type="predicted"/>
<name>A0A0K2T685_LEPSM</name>
<accession>A0A0K2T685</accession>
<evidence type="ECO:0000313" key="1">
    <source>
        <dbReference type="EMBL" id="CDW21315.1"/>
    </source>
</evidence>
<protein>
    <submittedName>
        <fullName evidence="1">Uncharacterized protein</fullName>
    </submittedName>
</protein>
<reference evidence="1" key="1">
    <citation type="submission" date="2014-05" db="EMBL/GenBank/DDBJ databases">
        <authorList>
            <person name="Chronopoulou M."/>
        </authorList>
    </citation>
    <scope>NUCLEOTIDE SEQUENCE</scope>
    <source>
        <tissue evidence="1">Whole organism</tissue>
    </source>
</reference>
<dbReference type="AlphaFoldDB" id="A0A0K2T685"/>